<dbReference type="PROSITE" id="PS50003">
    <property type="entry name" value="PH_DOMAIN"/>
    <property type="match status" value="1"/>
</dbReference>
<dbReference type="SMART" id="SM00233">
    <property type="entry name" value="PH"/>
    <property type="match status" value="1"/>
</dbReference>
<evidence type="ECO:0000256" key="7">
    <source>
        <dbReference type="SAM" id="MobiDB-lite"/>
    </source>
</evidence>
<feature type="compositionally biased region" description="Gly residues" evidence="7">
    <location>
        <begin position="52"/>
        <end position="61"/>
    </location>
</feature>
<feature type="compositionally biased region" description="Low complexity" evidence="7">
    <location>
        <begin position="321"/>
        <end position="342"/>
    </location>
</feature>
<dbReference type="Gene3D" id="2.30.29.30">
    <property type="entry name" value="Pleckstrin-homology domain (PH domain)/Phosphotyrosine-binding domain (PTB)"/>
    <property type="match status" value="1"/>
</dbReference>
<proteinExistence type="predicted"/>
<dbReference type="InterPro" id="IPR041681">
    <property type="entry name" value="PH_9"/>
</dbReference>
<dbReference type="Pfam" id="PF15410">
    <property type="entry name" value="PH_9"/>
    <property type="match status" value="1"/>
</dbReference>
<evidence type="ECO:0000256" key="6">
    <source>
        <dbReference type="ARBA" id="ARBA00023273"/>
    </source>
</evidence>
<dbReference type="Gene3D" id="1.10.1000.11">
    <property type="entry name" value="Arf Nucleotide-binding Site Opener,domain 2"/>
    <property type="match status" value="1"/>
</dbReference>
<evidence type="ECO:0000259" key="8">
    <source>
        <dbReference type="PROSITE" id="PS50003"/>
    </source>
</evidence>
<protein>
    <submittedName>
        <fullName evidence="10">Pleckstrin and Sec7 domain containing 2</fullName>
    </submittedName>
</protein>
<feature type="compositionally biased region" description="Polar residues" evidence="7">
    <location>
        <begin position="780"/>
        <end position="795"/>
    </location>
</feature>
<dbReference type="Proteomes" id="UP000472240">
    <property type="component" value="Chromosome 24"/>
</dbReference>
<dbReference type="FunFam" id="2.30.29.30:FF:000054">
    <property type="entry name" value="PH and SEC7 domain-containing protein 3"/>
    <property type="match status" value="1"/>
</dbReference>
<feature type="compositionally biased region" description="Acidic residues" evidence="7">
    <location>
        <begin position="360"/>
        <end position="373"/>
    </location>
</feature>
<evidence type="ECO:0000313" key="11">
    <source>
        <dbReference type="Proteomes" id="UP000472240"/>
    </source>
</evidence>
<reference evidence="11" key="3">
    <citation type="submission" date="2018-12" db="EMBL/GenBank/DDBJ databases">
        <title>G10K-VGP greater horseshoe bat female genome, primary haplotype.</title>
        <authorList>
            <person name="Teeling E."/>
            <person name="Myers G."/>
            <person name="Vernes S."/>
            <person name="Pippel M."/>
            <person name="Winkler S."/>
            <person name="Fedrigo O."/>
            <person name="Rhie A."/>
            <person name="Koren S."/>
            <person name="Phillippy A."/>
            <person name="Lewin H."/>
            <person name="Damas J."/>
            <person name="Howe K."/>
            <person name="Mountcastle J."/>
            <person name="Jarvis E.D."/>
        </authorList>
    </citation>
    <scope>NUCLEOTIDE SEQUENCE [LARGE SCALE GENOMIC DNA]</scope>
</reference>
<sequence length="805" mass="87206">MGSSVDSRFSIRIVEEHGLWRHLGQVEEILGLDQLLHSAAQTPEGTEAGTGAPTGGSGGVGRSVQRRPPHGPAVRGWTQRLGPGAVEWSPTSFQHWAEALPAMDEDKLPSVLPGGDDATWDPSLEPEEEPGIQNGMLASEDLNSSHNSTGHEIRGTLTDTEEPTKGPDMALHSLSLGLSLTNGLALGPDLNILADSTEATPWRAGALVEGDDASRSLCPDAEDCQLGLGGPGEPDVRDGFSATFEKIVESELLRGTQYSSLDSLDVLSLTDESDSCVSFEAPLTPLIQQRARDSPEPGAGLGIGDLGTQGDMGAAGGDGELGSPLRRSISSSRSENVLSRLSVAAMPNGFHGDGSRGPGGDEEEEDEEEEEDTDKLLNSASDPSLKDGLSDSDSELSSSEGLEPGSTDTLANGCQGVSEAARRLARRLYHLEGFQRCDVARQLGKKTFLKAFPLMGETQERERVLTHFSRRYCQCNPDDSTSEDGIHTLTCALMLLNTDLHGHNIGKKMSCQQFIANLDQLNDGRDFSKDLLKTLYNSIKNEKLEWAIDEDELRKSLSELVDDKFGTGTKKVTRILDGGNPFLDVPQALSATTYKHGVLTRKTHADMDGKRTPRGRRGWKKFYAVLKGTILYLQKDEYRPDKALSEGDLKNAIRVHHALATRASDYSKKSNVLKLKTADWRVFLFQAPSKEEMLSWILRINLVAAIFSAPAFPAAVSSMKKLCRPLLPSCTTRLCQKSRYETYIHLLAVKIKVGSDDLERIEARLATLEGDDPSLRKTHSSPALSQGHGTVTGSKATKDTTEPDT</sequence>
<gene>
    <name evidence="10" type="primary">PSD2</name>
</gene>
<dbReference type="PANTHER" id="PTHR10663">
    <property type="entry name" value="GUANYL-NUCLEOTIDE EXCHANGE FACTOR"/>
    <property type="match status" value="1"/>
</dbReference>
<keyword evidence="6" id="KW-0966">Cell projection</keyword>
<dbReference type="InterPro" id="IPR023394">
    <property type="entry name" value="Sec7_C_sf"/>
</dbReference>
<evidence type="ECO:0000256" key="5">
    <source>
        <dbReference type="ARBA" id="ARBA00023136"/>
    </source>
</evidence>
<dbReference type="InterPro" id="IPR001605">
    <property type="entry name" value="PH_dom-spectrin-type"/>
</dbReference>
<dbReference type="Pfam" id="PF01369">
    <property type="entry name" value="Sec7"/>
    <property type="match status" value="1"/>
</dbReference>
<reference evidence="10" key="5">
    <citation type="submission" date="2025-09" db="UniProtKB">
        <authorList>
            <consortium name="Ensembl"/>
        </authorList>
    </citation>
    <scope>IDENTIFICATION</scope>
</reference>
<dbReference type="SMART" id="SM00222">
    <property type="entry name" value="Sec7"/>
    <property type="match status" value="1"/>
</dbReference>
<dbReference type="AlphaFoldDB" id="A0A671EPH9"/>
<dbReference type="InterPro" id="IPR011993">
    <property type="entry name" value="PH-like_dom_sf"/>
</dbReference>
<organism evidence="10 11">
    <name type="scientific">Rhinolophus ferrumequinum</name>
    <name type="common">Greater horseshoe bat</name>
    <dbReference type="NCBI Taxonomy" id="59479"/>
    <lineage>
        <taxon>Eukaryota</taxon>
        <taxon>Metazoa</taxon>
        <taxon>Chordata</taxon>
        <taxon>Craniata</taxon>
        <taxon>Vertebrata</taxon>
        <taxon>Euteleostomi</taxon>
        <taxon>Mammalia</taxon>
        <taxon>Eutheria</taxon>
        <taxon>Laurasiatheria</taxon>
        <taxon>Chiroptera</taxon>
        <taxon>Yinpterochiroptera</taxon>
        <taxon>Rhinolophoidea</taxon>
        <taxon>Rhinolophidae</taxon>
        <taxon>Rhinolophinae</taxon>
        <taxon>Rhinolophus</taxon>
    </lineage>
</organism>
<keyword evidence="11" id="KW-1185">Reference proteome</keyword>
<evidence type="ECO:0000256" key="1">
    <source>
        <dbReference type="ARBA" id="ARBA00004632"/>
    </source>
</evidence>
<dbReference type="CDD" id="cd00171">
    <property type="entry name" value="Sec7"/>
    <property type="match status" value="1"/>
</dbReference>
<evidence type="ECO:0000256" key="2">
    <source>
        <dbReference type="ARBA" id="ARBA00022475"/>
    </source>
</evidence>
<feature type="region of interest" description="Disordered" evidence="7">
    <location>
        <begin position="43"/>
        <end position="78"/>
    </location>
</feature>
<feature type="compositionally biased region" description="Basic and acidic residues" evidence="7">
    <location>
        <begin position="796"/>
        <end position="805"/>
    </location>
</feature>
<dbReference type="GO" id="GO:0032587">
    <property type="term" value="C:ruffle membrane"/>
    <property type="evidence" value="ECO:0007669"/>
    <property type="project" value="UniProtKB-SubCell"/>
</dbReference>
<dbReference type="SUPFAM" id="SSF48425">
    <property type="entry name" value="Sec7 domain"/>
    <property type="match status" value="1"/>
</dbReference>
<dbReference type="FunFam" id="1.10.1000.11:FF:000004">
    <property type="entry name" value="PH and SEC7 domain-containing protein 2"/>
    <property type="match status" value="1"/>
</dbReference>
<dbReference type="GeneTree" id="ENSGT00940000159674"/>
<keyword evidence="4" id="KW-0175">Coiled coil</keyword>
<feature type="region of interest" description="Disordered" evidence="7">
    <location>
        <begin position="771"/>
        <end position="805"/>
    </location>
</feature>
<dbReference type="PROSITE" id="PS50190">
    <property type="entry name" value="SEC7"/>
    <property type="match status" value="1"/>
</dbReference>
<dbReference type="PRINTS" id="PR00683">
    <property type="entry name" value="SPECTRINPH"/>
</dbReference>
<dbReference type="Ensembl" id="ENSRFET00010016401.1">
    <property type="protein sequence ID" value="ENSRFEP00010015015.1"/>
    <property type="gene ID" value="ENSRFEG00010010136.1"/>
</dbReference>
<evidence type="ECO:0000256" key="4">
    <source>
        <dbReference type="ARBA" id="ARBA00023054"/>
    </source>
</evidence>
<evidence type="ECO:0000256" key="3">
    <source>
        <dbReference type="ARBA" id="ARBA00022553"/>
    </source>
</evidence>
<dbReference type="CDD" id="cd13295">
    <property type="entry name" value="PH_EFA6"/>
    <property type="match status" value="1"/>
</dbReference>
<reference evidence="10 11" key="2">
    <citation type="journal article" date="2018" name="Annu Rev Anim Biosci">
        <title>Bat Biology, Genomes, and the Bat1K Project: To Generate Chromosome-Level Genomes for All Living Bat Species.</title>
        <authorList>
            <person name="Teeling E.C."/>
            <person name="Vernes S.C."/>
            <person name="Davalos L.M."/>
            <person name="Ray D.A."/>
            <person name="Gilbert M.T.P."/>
            <person name="Myers E."/>
        </authorList>
    </citation>
    <scope>NUCLEOTIDE SEQUENCE</scope>
</reference>
<feature type="region of interest" description="Disordered" evidence="7">
    <location>
        <begin position="143"/>
        <end position="165"/>
    </location>
</feature>
<dbReference type="GO" id="GO:0032012">
    <property type="term" value="P:regulation of ARF protein signal transduction"/>
    <property type="evidence" value="ECO:0007669"/>
    <property type="project" value="InterPro"/>
</dbReference>
<dbReference type="InterPro" id="IPR001849">
    <property type="entry name" value="PH_domain"/>
</dbReference>
<dbReference type="InterPro" id="IPR000904">
    <property type="entry name" value="Sec7_dom"/>
</dbReference>
<keyword evidence="5" id="KW-0472">Membrane</keyword>
<feature type="region of interest" description="Disordered" evidence="7">
    <location>
        <begin position="287"/>
        <end position="414"/>
    </location>
</feature>
<keyword evidence="2" id="KW-1003">Cell membrane</keyword>
<accession>A0A671EPH9</accession>
<reference evidence="10 11" key="1">
    <citation type="journal article" date="2015" name="Annu Rev Anim Biosci">
        <title>The Genome 10K Project: a way forward.</title>
        <authorList>
            <person name="Koepfli K.P."/>
            <person name="Paten B."/>
            <person name="O'Brien S.J."/>
            <person name="Koepfli K.P."/>
            <person name="Paten B."/>
            <person name="Antunes A."/>
            <person name="Belov K."/>
            <person name="Bustamante C."/>
            <person name="Castoe T.A."/>
            <person name="Clawson H."/>
            <person name="Crawford A.J."/>
            <person name="Diekhans M."/>
            <person name="Distel D."/>
            <person name="Durbin R."/>
            <person name="Earl D."/>
            <person name="Fujita M.K."/>
            <person name="Gamble T."/>
            <person name="Georges A."/>
            <person name="Gemmell N."/>
            <person name="Gilbert M.T."/>
            <person name="Graves J.M."/>
            <person name="Green R.E."/>
            <person name="Hickey G."/>
            <person name="Jarvis E.D."/>
            <person name="Johnson W."/>
            <person name="Komissarov A."/>
            <person name="Korf I."/>
            <person name="Kuhn R."/>
            <person name="Larkin D.M."/>
            <person name="Lewin H."/>
            <person name="Lopez J.V."/>
            <person name="Ma J."/>
            <person name="Marques-Bonet T."/>
            <person name="Miller W."/>
            <person name="Murphy R."/>
            <person name="Pevzner P."/>
            <person name="Shapiro B."/>
            <person name="Steiner C."/>
            <person name="Tamazian G."/>
            <person name="Venkatesh B."/>
            <person name="Wang J."/>
            <person name="Wayne R."/>
            <person name="Wiley E."/>
            <person name="Yang H."/>
            <person name="Zhang G."/>
            <person name="Haussler D."/>
            <person name="Ryder O."/>
            <person name="O'Brien S.J."/>
        </authorList>
    </citation>
    <scope>NUCLEOTIDE SEQUENCE</scope>
</reference>
<reference evidence="10" key="4">
    <citation type="submission" date="2025-08" db="UniProtKB">
        <authorList>
            <consortium name="Ensembl"/>
        </authorList>
    </citation>
    <scope>IDENTIFICATION</scope>
</reference>
<feature type="domain" description="SEC7" evidence="9">
    <location>
        <begin position="446"/>
        <end position="542"/>
    </location>
</feature>
<evidence type="ECO:0000259" key="9">
    <source>
        <dbReference type="PROSITE" id="PS50190"/>
    </source>
</evidence>
<keyword evidence="3" id="KW-0597">Phosphoprotein</keyword>
<dbReference type="PANTHER" id="PTHR10663:SF329">
    <property type="entry name" value="PH AND SEC7 DOMAIN-CONTAINING PROTEIN 2"/>
    <property type="match status" value="1"/>
</dbReference>
<feature type="compositionally biased region" description="Low complexity" evidence="7">
    <location>
        <begin position="395"/>
        <end position="406"/>
    </location>
</feature>
<evidence type="ECO:0000313" key="10">
    <source>
        <dbReference type="Ensembl" id="ENSRFEP00010015015.1"/>
    </source>
</evidence>
<dbReference type="SUPFAM" id="SSF50729">
    <property type="entry name" value="PH domain-like"/>
    <property type="match status" value="1"/>
</dbReference>
<comment type="subcellular location">
    <subcellularLocation>
        <location evidence="1">Cell projection</location>
        <location evidence="1">Ruffle membrane</location>
    </subcellularLocation>
</comment>
<dbReference type="GO" id="GO:0005085">
    <property type="term" value="F:guanyl-nucleotide exchange factor activity"/>
    <property type="evidence" value="ECO:0007669"/>
    <property type="project" value="InterPro"/>
</dbReference>
<dbReference type="GO" id="GO:0005543">
    <property type="term" value="F:phospholipid binding"/>
    <property type="evidence" value="ECO:0007669"/>
    <property type="project" value="InterPro"/>
</dbReference>
<name>A0A671EPH9_RHIFE</name>
<feature type="domain" description="PH" evidence="8">
    <location>
        <begin position="592"/>
        <end position="705"/>
    </location>
</feature>
<dbReference type="InterPro" id="IPR035999">
    <property type="entry name" value="Sec7_dom_sf"/>
</dbReference>